<organism evidence="1 2">
    <name type="scientific">Enterococcus rivorum</name>
    <dbReference type="NCBI Taxonomy" id="762845"/>
    <lineage>
        <taxon>Bacteria</taxon>
        <taxon>Bacillati</taxon>
        <taxon>Bacillota</taxon>
        <taxon>Bacilli</taxon>
        <taxon>Lactobacillales</taxon>
        <taxon>Enterococcaceae</taxon>
        <taxon>Enterococcus</taxon>
    </lineage>
</organism>
<dbReference type="InterPro" id="IPR036689">
    <property type="entry name" value="ESAT-6-like_sf"/>
</dbReference>
<dbReference type="EMBL" id="MIEK01000024">
    <property type="protein sequence ID" value="OEH82267.1"/>
    <property type="molecule type" value="Genomic_DNA"/>
</dbReference>
<evidence type="ECO:0000313" key="2">
    <source>
        <dbReference type="Proteomes" id="UP000095256"/>
    </source>
</evidence>
<evidence type="ECO:0000313" key="1">
    <source>
        <dbReference type="EMBL" id="OEH82267.1"/>
    </source>
</evidence>
<keyword evidence="2" id="KW-1185">Reference proteome</keyword>
<dbReference type="AlphaFoldDB" id="A0A1E5KWN2"/>
<sequence>MSAKKGDVISKAYTPTYSITQPTPSYAGGYSPKVTETRESYATGARILVDKNKIESEICVNIMLGLTQVREGIKAIEQQKSSLSKDDWKSDSDESYREYVNSFLSYMNEVQSFFETLSKKIMNDADTFSQLDKYISNIVNSGSDISSWR</sequence>
<name>A0A1E5KWN2_9ENTE</name>
<accession>A0A1E5KWN2</accession>
<comment type="caution">
    <text evidence="1">The sequence shown here is derived from an EMBL/GenBank/DDBJ whole genome shotgun (WGS) entry which is preliminary data.</text>
</comment>
<dbReference type="Proteomes" id="UP000095256">
    <property type="component" value="Unassembled WGS sequence"/>
</dbReference>
<dbReference type="STRING" id="762845.BCR26_13535"/>
<evidence type="ECO:0008006" key="3">
    <source>
        <dbReference type="Google" id="ProtNLM"/>
    </source>
</evidence>
<dbReference type="RefSeq" id="WP_069698743.1">
    <property type="nucleotide sequence ID" value="NZ_JAGGMA010000015.1"/>
</dbReference>
<protein>
    <recommendedName>
        <fullName evidence="3">LXG domain-containing protein</fullName>
    </recommendedName>
</protein>
<gene>
    <name evidence="1" type="ORF">BCR26_13535</name>
</gene>
<dbReference type="SUPFAM" id="SSF140453">
    <property type="entry name" value="EsxAB dimer-like"/>
    <property type="match status" value="1"/>
</dbReference>
<dbReference type="OrthoDB" id="2185565at2"/>
<proteinExistence type="predicted"/>
<reference evidence="1 2" key="1">
    <citation type="submission" date="2016-09" db="EMBL/GenBank/DDBJ databases">
        <authorList>
            <person name="Capua I."/>
            <person name="De Benedictis P."/>
            <person name="Joannis T."/>
            <person name="Lombin L.H."/>
            <person name="Cattoli G."/>
        </authorList>
    </citation>
    <scope>NUCLEOTIDE SEQUENCE [LARGE SCALE GENOMIC DNA]</scope>
    <source>
        <strain evidence="1 2">LMG 25899</strain>
    </source>
</reference>